<dbReference type="EMBL" id="CP099490">
    <property type="protein sequence ID" value="USQ74810.1"/>
    <property type="molecule type" value="Genomic_DNA"/>
</dbReference>
<sequence length="323" mass="35515">MSVPETATQRLSRLLTMVPWLLNRQGVDIEEAARDLGVSQEQIVDDLQLLFVCGTPGHYPDDLIEASWEDGRVHVGNAKEIARPLRLGRDEALALIVALRALAATPGVGASDAIERALAKLEDAAEAGGVAAGQVSVSLEVGESEQQRLEQIREALAGPHRVHLRHYNATRDETTERDVDPMRVVSLEGRWYLEGWCHRAQDVRLFRLDRIEDLAVLDEDGTPPERARPRATGSTAFQGSPQDVLVELELAPRAAWVAENFPMESVERRDDGSLRVTLRAADPAWVQRLVWRLGGAGTVTSPPELAAETRAGADLALQFYPLH</sequence>
<evidence type="ECO:0000259" key="2">
    <source>
        <dbReference type="Pfam" id="PF13280"/>
    </source>
</evidence>
<name>A0ABY4YEX1_9MICO</name>
<evidence type="ECO:0000313" key="6">
    <source>
        <dbReference type="Proteomes" id="UP001056535"/>
    </source>
</evidence>
<feature type="domain" description="WCX" evidence="4">
    <location>
        <begin position="244"/>
        <end position="313"/>
    </location>
</feature>
<dbReference type="Pfam" id="PF13280">
    <property type="entry name" value="WYL"/>
    <property type="match status" value="1"/>
</dbReference>
<dbReference type="PIRSF" id="PIRSF016838">
    <property type="entry name" value="PafC"/>
    <property type="match status" value="1"/>
</dbReference>
<dbReference type="PROSITE" id="PS52050">
    <property type="entry name" value="WYL"/>
    <property type="match status" value="1"/>
</dbReference>
<keyword evidence="6" id="KW-1185">Reference proteome</keyword>
<protein>
    <submittedName>
        <fullName evidence="5">WYL domain-containing protein</fullName>
    </submittedName>
</protein>
<feature type="domain" description="WYL" evidence="2">
    <location>
        <begin position="149"/>
        <end position="215"/>
    </location>
</feature>
<feature type="region of interest" description="Disordered" evidence="1">
    <location>
        <begin position="219"/>
        <end position="238"/>
    </location>
</feature>
<dbReference type="RefSeq" id="WP_252618867.1">
    <property type="nucleotide sequence ID" value="NZ_CP099490.1"/>
</dbReference>
<organism evidence="5 6">
    <name type="scientific">Ornithinimicrobium cryptoxanthini</name>
    <dbReference type="NCBI Taxonomy" id="2934161"/>
    <lineage>
        <taxon>Bacteria</taxon>
        <taxon>Bacillati</taxon>
        <taxon>Actinomycetota</taxon>
        <taxon>Actinomycetes</taxon>
        <taxon>Micrococcales</taxon>
        <taxon>Ornithinimicrobiaceae</taxon>
        <taxon>Ornithinimicrobium</taxon>
    </lineage>
</organism>
<dbReference type="InterPro" id="IPR051534">
    <property type="entry name" value="CBASS_pafABC_assoc_protein"/>
</dbReference>
<dbReference type="InterPro" id="IPR057727">
    <property type="entry name" value="WCX_dom"/>
</dbReference>
<dbReference type="PANTHER" id="PTHR34580">
    <property type="match status" value="1"/>
</dbReference>
<dbReference type="Pfam" id="PF19187">
    <property type="entry name" value="HTH_PafC"/>
    <property type="match status" value="1"/>
</dbReference>
<dbReference type="Proteomes" id="UP001056535">
    <property type="component" value="Chromosome"/>
</dbReference>
<dbReference type="PANTHER" id="PTHR34580:SF1">
    <property type="entry name" value="PROTEIN PAFC"/>
    <property type="match status" value="1"/>
</dbReference>
<proteinExistence type="predicted"/>
<reference evidence="5" key="1">
    <citation type="submission" date="2022-06" db="EMBL/GenBank/DDBJ databases">
        <title>Ornithinimicrobium JY.X270.</title>
        <authorList>
            <person name="Huang Y."/>
        </authorList>
    </citation>
    <scope>NUCLEOTIDE SEQUENCE</scope>
    <source>
        <strain evidence="5">JY.X270</strain>
    </source>
</reference>
<feature type="domain" description="PafC HTH" evidence="3">
    <location>
        <begin position="9"/>
        <end position="122"/>
    </location>
</feature>
<evidence type="ECO:0000259" key="4">
    <source>
        <dbReference type="Pfam" id="PF25583"/>
    </source>
</evidence>
<evidence type="ECO:0000256" key="1">
    <source>
        <dbReference type="SAM" id="MobiDB-lite"/>
    </source>
</evidence>
<evidence type="ECO:0000259" key="3">
    <source>
        <dbReference type="Pfam" id="PF19187"/>
    </source>
</evidence>
<dbReference type="InterPro" id="IPR026881">
    <property type="entry name" value="WYL_dom"/>
</dbReference>
<gene>
    <name evidence="5" type="ORF">NF557_09000</name>
</gene>
<dbReference type="InterPro" id="IPR043839">
    <property type="entry name" value="PafC_HTH"/>
</dbReference>
<accession>A0ABY4YEX1</accession>
<dbReference type="InterPro" id="IPR028349">
    <property type="entry name" value="PafC-like"/>
</dbReference>
<evidence type="ECO:0000313" key="5">
    <source>
        <dbReference type="EMBL" id="USQ74810.1"/>
    </source>
</evidence>
<dbReference type="Pfam" id="PF25583">
    <property type="entry name" value="WCX"/>
    <property type="match status" value="1"/>
</dbReference>